<dbReference type="SUPFAM" id="SSF53474">
    <property type="entry name" value="alpha/beta-Hydrolases"/>
    <property type="match status" value="1"/>
</dbReference>
<dbReference type="EMBL" id="JAQJAC010000004">
    <property type="protein sequence ID" value="KAJ5585691.1"/>
    <property type="molecule type" value="Genomic_DNA"/>
</dbReference>
<dbReference type="Pfam" id="PF12697">
    <property type="entry name" value="Abhydrolase_6"/>
    <property type="match status" value="1"/>
</dbReference>
<comment type="caution">
    <text evidence="2">The sequence shown here is derived from an EMBL/GenBank/DDBJ whole genome shotgun (WGS) entry which is preliminary data.</text>
</comment>
<dbReference type="GO" id="GO:0017000">
    <property type="term" value="P:antibiotic biosynthetic process"/>
    <property type="evidence" value="ECO:0007669"/>
    <property type="project" value="UniProtKB-ARBA"/>
</dbReference>
<dbReference type="GO" id="GO:0072330">
    <property type="term" value="P:monocarboxylic acid biosynthetic process"/>
    <property type="evidence" value="ECO:0007669"/>
    <property type="project" value="UniProtKB-ARBA"/>
</dbReference>
<dbReference type="InterPro" id="IPR029058">
    <property type="entry name" value="AB_hydrolase_fold"/>
</dbReference>
<evidence type="ECO:0000313" key="3">
    <source>
        <dbReference type="Proteomes" id="UP001216150"/>
    </source>
</evidence>
<evidence type="ECO:0000313" key="2">
    <source>
        <dbReference type="EMBL" id="KAJ5585691.1"/>
    </source>
</evidence>
<reference evidence="2 3" key="1">
    <citation type="journal article" date="2023" name="IMA Fungus">
        <title>Comparative genomic study of the Penicillium genus elucidates a diverse pangenome and 15 lateral gene transfer events.</title>
        <authorList>
            <person name="Petersen C."/>
            <person name="Sorensen T."/>
            <person name="Nielsen M.R."/>
            <person name="Sondergaard T.E."/>
            <person name="Sorensen J.L."/>
            <person name="Fitzpatrick D.A."/>
            <person name="Frisvad J.C."/>
            <person name="Nielsen K.L."/>
        </authorList>
    </citation>
    <scope>NUCLEOTIDE SEQUENCE [LARGE SCALE GENOMIC DNA]</scope>
    <source>
        <strain evidence="2 3">IBT 29057</strain>
    </source>
</reference>
<protein>
    <recommendedName>
        <fullName evidence="1">AB hydrolase-1 domain-containing protein</fullName>
    </recommendedName>
</protein>
<gene>
    <name evidence="2" type="ORF">N7450_005478</name>
</gene>
<proteinExistence type="predicted"/>
<sequence length="350" mass="38051">MEKFEIPLPTGGIISGRLSFPTTPRMPINLPLIVCIPGGSYDAEYFDVDEDYSISSSSAWAGIPTIALTRPGYGSSTPAPIDDTDQNITYGQVQGKFLNSTILPALWQEFGSRTGATAIVLLSHSIGAMISTIVAGSYTGCEGYPLAGLITSGIGTELAEGPQKAMLHLLEEATGSIQFEITPKDAIMLQVPMQNLTDQKMCRHTNHLNRPVPPGELHDINTSWLGYWRTYSDRITIPVMHGLSEFDGLWTCSPKILEEYKAAFPASPKVTSEMILQAPHCIELSLQSKAWYMKCCAFALECVRWHVLLSESAPMSVRPGSGERGTEEGLSQKGITTLVYSTTKVEEAGL</sequence>
<feature type="domain" description="AB hydrolase-1" evidence="1">
    <location>
        <begin position="33"/>
        <end position="175"/>
    </location>
</feature>
<name>A0AAD6DK12_9EURO</name>
<keyword evidence="3" id="KW-1185">Reference proteome</keyword>
<organism evidence="2 3">
    <name type="scientific">Penicillium hetheringtonii</name>
    <dbReference type="NCBI Taxonomy" id="911720"/>
    <lineage>
        <taxon>Eukaryota</taxon>
        <taxon>Fungi</taxon>
        <taxon>Dikarya</taxon>
        <taxon>Ascomycota</taxon>
        <taxon>Pezizomycotina</taxon>
        <taxon>Eurotiomycetes</taxon>
        <taxon>Eurotiomycetidae</taxon>
        <taxon>Eurotiales</taxon>
        <taxon>Aspergillaceae</taxon>
        <taxon>Penicillium</taxon>
    </lineage>
</organism>
<dbReference type="Proteomes" id="UP001216150">
    <property type="component" value="Unassembled WGS sequence"/>
</dbReference>
<evidence type="ECO:0000259" key="1">
    <source>
        <dbReference type="Pfam" id="PF12697"/>
    </source>
</evidence>
<accession>A0AAD6DK12</accession>
<dbReference type="AlphaFoldDB" id="A0AAD6DK12"/>
<dbReference type="Gene3D" id="3.40.50.1820">
    <property type="entry name" value="alpha/beta hydrolase"/>
    <property type="match status" value="1"/>
</dbReference>
<dbReference type="InterPro" id="IPR000073">
    <property type="entry name" value="AB_hydrolase_1"/>
</dbReference>